<dbReference type="EMBL" id="QLNT01000001">
    <property type="protein sequence ID" value="KAF3077463.1"/>
    <property type="molecule type" value="Genomic_DNA"/>
</dbReference>
<reference evidence="2 3" key="1">
    <citation type="submission" date="2018-06" db="EMBL/GenBank/DDBJ databases">
        <title>Genome analysis of cellulolytic fungus Trichoderma lentiforme CFAM-422.</title>
        <authorList>
            <person name="Steindorff A.S."/>
            <person name="Formighieri E.F."/>
            <person name="Midorikawa G.E.O."/>
            <person name="Tamietti M.S."/>
            <person name="Ramos E.Z."/>
            <person name="Silva A.S."/>
            <person name="Bon E.P.S."/>
            <person name="Mendes T.D."/>
            <person name="Damaso M.C.T."/>
            <person name="Favaro L.C.L."/>
        </authorList>
    </citation>
    <scope>NUCLEOTIDE SEQUENCE [LARGE SCALE GENOMIC DNA]</scope>
    <source>
        <strain evidence="2 3">CFAM-422</strain>
    </source>
</reference>
<accession>A0A9P5CJ78</accession>
<dbReference type="AlphaFoldDB" id="A0A9P5CJ78"/>
<evidence type="ECO:0000313" key="2">
    <source>
        <dbReference type="EMBL" id="KAF3077463.1"/>
    </source>
</evidence>
<gene>
    <name evidence="2" type="ORF">CFAM422_000527</name>
</gene>
<organism evidence="2 3">
    <name type="scientific">Trichoderma lentiforme</name>
    <dbReference type="NCBI Taxonomy" id="1567552"/>
    <lineage>
        <taxon>Eukaryota</taxon>
        <taxon>Fungi</taxon>
        <taxon>Dikarya</taxon>
        <taxon>Ascomycota</taxon>
        <taxon>Pezizomycotina</taxon>
        <taxon>Sordariomycetes</taxon>
        <taxon>Hypocreomycetidae</taxon>
        <taxon>Hypocreales</taxon>
        <taxon>Hypocreaceae</taxon>
        <taxon>Trichoderma</taxon>
    </lineage>
</organism>
<name>A0A9P5CJ78_9HYPO</name>
<feature type="region of interest" description="Disordered" evidence="1">
    <location>
        <begin position="1"/>
        <end position="21"/>
    </location>
</feature>
<protein>
    <submittedName>
        <fullName evidence="2">Uncharacterized protein</fullName>
    </submittedName>
</protein>
<comment type="caution">
    <text evidence="2">The sequence shown here is derived from an EMBL/GenBank/DDBJ whole genome shotgun (WGS) entry which is preliminary data.</text>
</comment>
<dbReference type="Proteomes" id="UP000801864">
    <property type="component" value="Unassembled WGS sequence"/>
</dbReference>
<sequence>MTGGASGWQRSRKSKPHETGVDNCACTGTGTWAWVKENPAGLVLVWLRLFHCRRPVSDPPSAALQASRFLFSSPQH</sequence>
<keyword evidence="3" id="KW-1185">Reference proteome</keyword>
<evidence type="ECO:0000313" key="3">
    <source>
        <dbReference type="Proteomes" id="UP000801864"/>
    </source>
</evidence>
<proteinExistence type="predicted"/>
<evidence type="ECO:0000256" key="1">
    <source>
        <dbReference type="SAM" id="MobiDB-lite"/>
    </source>
</evidence>